<evidence type="ECO:0000256" key="1">
    <source>
        <dbReference type="ARBA" id="ARBA00008520"/>
    </source>
</evidence>
<dbReference type="GO" id="GO:0030288">
    <property type="term" value="C:outer membrane-bounded periplasmic space"/>
    <property type="evidence" value="ECO:0007669"/>
    <property type="project" value="TreeGrafter"/>
</dbReference>
<dbReference type="AlphaFoldDB" id="F5XNH1"/>
<evidence type="ECO:0000313" key="6">
    <source>
        <dbReference type="EMBL" id="BAK34085.1"/>
    </source>
</evidence>
<keyword evidence="4" id="KW-0479">Metal-binding</keyword>
<dbReference type="PANTHER" id="PTHR30006:SF15">
    <property type="entry name" value="IRON-UTILIZATION PERIPLASMIC PROTEIN"/>
    <property type="match status" value="1"/>
</dbReference>
<feature type="chain" id="PRO_5003335192" evidence="5">
    <location>
        <begin position="33"/>
        <end position="356"/>
    </location>
</feature>
<feature type="binding site" evidence="4">
    <location>
        <position position="242"/>
    </location>
    <ligand>
        <name>Fe cation</name>
        <dbReference type="ChEBI" id="CHEBI:24875"/>
    </ligand>
</feature>
<reference evidence="6 7" key="1">
    <citation type="submission" date="2011-05" db="EMBL/GenBank/DDBJ databases">
        <title>Whole genome sequence of Microlunatus phosphovorus NM-1.</title>
        <authorList>
            <person name="Hosoyama A."/>
            <person name="Sasaki K."/>
            <person name="Harada T."/>
            <person name="Igarashi R."/>
            <person name="Kawakoshi A."/>
            <person name="Sasagawa M."/>
            <person name="Fukada J."/>
            <person name="Nakamura S."/>
            <person name="Katano Y."/>
            <person name="Hanada S."/>
            <person name="Kamagata Y."/>
            <person name="Nakamura N."/>
            <person name="Yamazaki S."/>
            <person name="Fujita N."/>
        </authorList>
    </citation>
    <scope>NUCLEOTIDE SEQUENCE [LARGE SCALE GENOMIC DNA]</scope>
    <source>
        <strain evidence="7">ATCC 700054 / DSM 10555 / JCM 9379 / NBRC 101784 / NCIMB 13414 / VKM Ac-1990 / NM-1</strain>
    </source>
</reference>
<dbReference type="PANTHER" id="PTHR30006">
    <property type="entry name" value="THIAMINE-BINDING PERIPLASMIC PROTEIN-RELATED"/>
    <property type="match status" value="1"/>
</dbReference>
<evidence type="ECO:0000256" key="2">
    <source>
        <dbReference type="ARBA" id="ARBA00022496"/>
    </source>
</evidence>
<dbReference type="SUPFAM" id="SSF53850">
    <property type="entry name" value="Periplasmic binding protein-like II"/>
    <property type="match status" value="1"/>
</dbReference>
<keyword evidence="3 5" id="KW-0732">Signal</keyword>
<keyword evidence="2" id="KW-0406">Ion transport</keyword>
<feature type="signal peptide" evidence="5">
    <location>
        <begin position="1"/>
        <end position="32"/>
    </location>
</feature>
<dbReference type="eggNOG" id="COG1840">
    <property type="taxonomic scope" value="Bacteria"/>
</dbReference>
<dbReference type="Gene3D" id="3.40.190.10">
    <property type="entry name" value="Periplasmic binding protein-like II"/>
    <property type="match status" value="2"/>
</dbReference>
<dbReference type="CDD" id="cd13543">
    <property type="entry name" value="PBP2_Fbp"/>
    <property type="match status" value="1"/>
</dbReference>
<name>F5XNH1_MICPN</name>
<evidence type="ECO:0000256" key="4">
    <source>
        <dbReference type="PIRSR" id="PIRSR002825-1"/>
    </source>
</evidence>
<dbReference type="InterPro" id="IPR026045">
    <property type="entry name" value="Ferric-bd"/>
</dbReference>
<keyword evidence="2" id="KW-0813">Transport</keyword>
<dbReference type="HOGENOM" id="CLU_026974_2_0_11"/>
<dbReference type="PROSITE" id="PS51257">
    <property type="entry name" value="PROKAR_LIPOPROTEIN"/>
    <property type="match status" value="1"/>
</dbReference>
<keyword evidence="4" id="KW-0408">Iron</keyword>
<accession>F5XNH1</accession>
<gene>
    <name evidence="6" type="ordered locus">MLP_10710</name>
</gene>
<evidence type="ECO:0000313" key="7">
    <source>
        <dbReference type="Proteomes" id="UP000007947"/>
    </source>
</evidence>
<keyword evidence="7" id="KW-1185">Reference proteome</keyword>
<dbReference type="GO" id="GO:0006826">
    <property type="term" value="P:iron ion transport"/>
    <property type="evidence" value="ECO:0007669"/>
    <property type="project" value="UniProtKB-KW"/>
</dbReference>
<proteinExistence type="inferred from homology"/>
<dbReference type="PIRSF" id="PIRSF002825">
    <property type="entry name" value="CfbpA"/>
    <property type="match status" value="1"/>
</dbReference>
<feature type="binding site" evidence="4">
    <location>
        <position position="243"/>
    </location>
    <ligand>
        <name>Fe cation</name>
        <dbReference type="ChEBI" id="CHEBI:24875"/>
    </ligand>
</feature>
<evidence type="ECO:0000256" key="3">
    <source>
        <dbReference type="ARBA" id="ARBA00022729"/>
    </source>
</evidence>
<dbReference type="EMBL" id="AP012204">
    <property type="protein sequence ID" value="BAK34085.1"/>
    <property type="molecule type" value="Genomic_DNA"/>
</dbReference>
<protein>
    <submittedName>
        <fullName evidence="6">Putative iron(III) ABC transporter iron(III)-binding protein</fullName>
    </submittedName>
</protein>
<dbReference type="Proteomes" id="UP000007947">
    <property type="component" value="Chromosome"/>
</dbReference>
<keyword evidence="2" id="KW-0410">Iron transport</keyword>
<evidence type="ECO:0000256" key="5">
    <source>
        <dbReference type="SAM" id="SignalP"/>
    </source>
</evidence>
<comment type="similarity">
    <text evidence="1">Belongs to the bacterial solute-binding protein 1 family.</text>
</comment>
<dbReference type="Pfam" id="PF13343">
    <property type="entry name" value="SBP_bac_6"/>
    <property type="match status" value="1"/>
</dbReference>
<dbReference type="RefSeq" id="WP_013861968.1">
    <property type="nucleotide sequence ID" value="NC_015635.1"/>
</dbReference>
<dbReference type="OrthoDB" id="9769567at2"/>
<dbReference type="GO" id="GO:0046872">
    <property type="term" value="F:metal ion binding"/>
    <property type="evidence" value="ECO:0007669"/>
    <property type="project" value="UniProtKB-KW"/>
</dbReference>
<organism evidence="6 7">
    <name type="scientific">Microlunatus phosphovorus (strain ATCC 700054 / DSM 10555 / JCM 9379 / NBRC 101784 / NCIMB 13414 / VKM Ac-1990 / NM-1)</name>
    <dbReference type="NCBI Taxonomy" id="1032480"/>
    <lineage>
        <taxon>Bacteria</taxon>
        <taxon>Bacillati</taxon>
        <taxon>Actinomycetota</taxon>
        <taxon>Actinomycetes</taxon>
        <taxon>Propionibacteriales</taxon>
        <taxon>Propionibacteriaceae</taxon>
        <taxon>Microlunatus</taxon>
    </lineage>
</organism>
<dbReference type="KEGG" id="mph:MLP_10710"/>
<sequence>MPITHRLISRRRLAALGLATVLSATLVGCSDASESAGEGASPSASAPQTVVLYSGRSEELVGPLIEKFEAATGITVETRYGSTTEMAAQLLEEGDKSPAQVFLSQDAGALGAVADAGLFTTLPTEVSGAVDPKYTSRDGSWVGLTGRARVIVYDGQKLKADEVPDEVTALTAPEWKGRVGIAPTNASFQAFVTALRVSEGEAAAEKWLTDLKANDVKIFEGNGQILEAVNTGTLDTGLINHYYWFETASEVGADKMRAQLKYGKPGSTSALVNVTGAGVMKGNEENAAANELVAWLVGKDAQAYFVEQTYEYSLVPGAAGPQGAPAFADLQGPDLDLADLASLEETVALLQKVQLV</sequence>
<dbReference type="STRING" id="1032480.MLP_10710"/>